<accession>A0ABT6KK15</accession>
<dbReference type="Proteomes" id="UP001160142">
    <property type="component" value="Unassembled WGS sequence"/>
</dbReference>
<dbReference type="EMBL" id="JARXVQ010000001">
    <property type="protein sequence ID" value="MDH6180169.1"/>
    <property type="molecule type" value="Genomic_DNA"/>
</dbReference>
<dbReference type="PANTHER" id="PTHR43649:SF30">
    <property type="entry name" value="ABC TRANSPORTER SUBSTRATE-BINDING PROTEIN"/>
    <property type="match status" value="1"/>
</dbReference>
<keyword evidence="1" id="KW-0732">Signal</keyword>
<feature type="chain" id="PRO_5045407900" evidence="1">
    <location>
        <begin position="30"/>
        <end position="452"/>
    </location>
</feature>
<comment type="caution">
    <text evidence="2">The sequence shown here is derived from an EMBL/GenBank/DDBJ whole genome shotgun (WGS) entry which is preliminary data.</text>
</comment>
<dbReference type="PANTHER" id="PTHR43649">
    <property type="entry name" value="ARABINOSE-BINDING PROTEIN-RELATED"/>
    <property type="match status" value="1"/>
</dbReference>
<gene>
    <name evidence="2" type="ORF">M2152_000351</name>
</gene>
<keyword evidence="2" id="KW-0813">Transport</keyword>
<protein>
    <submittedName>
        <fullName evidence="2">Multiple sugar transport system substrate-binding protein</fullName>
    </submittedName>
</protein>
<name>A0ABT6KK15_9MICO</name>
<dbReference type="RefSeq" id="WP_322132536.1">
    <property type="nucleotide sequence ID" value="NZ_CP085036.1"/>
</dbReference>
<keyword evidence="3" id="KW-1185">Reference proteome</keyword>
<feature type="signal peptide" evidence="1">
    <location>
        <begin position="1"/>
        <end position="29"/>
    </location>
</feature>
<dbReference type="InterPro" id="IPR050490">
    <property type="entry name" value="Bact_solute-bd_prot1"/>
</dbReference>
<dbReference type="Gene3D" id="3.40.190.10">
    <property type="entry name" value="Periplasmic binding protein-like II"/>
    <property type="match status" value="1"/>
</dbReference>
<dbReference type="SUPFAM" id="SSF53850">
    <property type="entry name" value="Periplasmic binding protein-like II"/>
    <property type="match status" value="1"/>
</dbReference>
<evidence type="ECO:0000256" key="1">
    <source>
        <dbReference type="SAM" id="SignalP"/>
    </source>
</evidence>
<dbReference type="PROSITE" id="PS51257">
    <property type="entry name" value="PROKAR_LIPOPROTEIN"/>
    <property type="match status" value="1"/>
</dbReference>
<reference evidence="2 3" key="1">
    <citation type="submission" date="2023-04" db="EMBL/GenBank/DDBJ databases">
        <title>Genome Encyclopedia of Bacteria and Archaea VI: Functional Genomics of Type Strains.</title>
        <authorList>
            <person name="Whitman W."/>
        </authorList>
    </citation>
    <scope>NUCLEOTIDE SEQUENCE [LARGE SCALE GENOMIC DNA]</scope>
    <source>
        <strain evidence="2 3">SG_E_30_P1</strain>
    </source>
</reference>
<organism evidence="2 3">
    <name type="scientific">Antiquaquibacter oligotrophicus</name>
    <dbReference type="NCBI Taxonomy" id="2880260"/>
    <lineage>
        <taxon>Bacteria</taxon>
        <taxon>Bacillati</taxon>
        <taxon>Actinomycetota</taxon>
        <taxon>Actinomycetes</taxon>
        <taxon>Micrococcales</taxon>
        <taxon>Microbacteriaceae</taxon>
        <taxon>Antiquaquibacter</taxon>
    </lineage>
</organism>
<sequence length="452" mass="48177">MSSQHRRPFTRSRRIFAATAAVAVAGMLAACSGGTGEVNEDYGFAIAEQVEGSPITIWADATRQPAVEAFQAAHPDIEVDLVIDDGSASGSATFQTKIALADQAGEGWPDVVFSTQNNDASWASKEANGVQAFAAPLNKGYFDEDFLDGFTSGALDPLTVDDTVWGLRNDLAPVLFWYNQQLMDEFGYEVPTTWEEYEALGERLATEHPGYFLGSVGDSFVGPYVYYWAGAAPIFQVDGNTFSSDVNAPNSVRVTEMLDTMVANGSLIQDSVFSAEFVAKSANLLAIPGPAWYAGALFQNPDSVNAAEGQWGTAEPLYWEGDEKVTGNVGGGTWFASSHSQNLEAVKTFLEYIVSDPEVAGTGGLPAYQSAADTWVADQASSGFFSGDFETSINTAASSVWSGWGFPNFSAETSYSKIVVPALAAGQSIADVADAWQTEMENEATVVGYTVQ</sequence>
<keyword evidence="2" id="KW-0762">Sugar transport</keyword>
<evidence type="ECO:0000313" key="2">
    <source>
        <dbReference type="EMBL" id="MDH6180169.1"/>
    </source>
</evidence>
<proteinExistence type="predicted"/>
<evidence type="ECO:0000313" key="3">
    <source>
        <dbReference type="Proteomes" id="UP001160142"/>
    </source>
</evidence>